<gene>
    <name evidence="1" type="ORF">GCM10022291_00220</name>
</gene>
<dbReference type="Proteomes" id="UP001501496">
    <property type="component" value="Unassembled WGS sequence"/>
</dbReference>
<evidence type="ECO:0000313" key="2">
    <source>
        <dbReference type="Proteomes" id="UP001501496"/>
    </source>
</evidence>
<accession>A0ABP8BYS2</accession>
<evidence type="ECO:0000313" key="1">
    <source>
        <dbReference type="EMBL" id="GAA4230341.1"/>
    </source>
</evidence>
<keyword evidence="2" id="KW-1185">Reference proteome</keyword>
<dbReference type="EMBL" id="BAABCA010000001">
    <property type="protein sequence ID" value="GAA4230341.1"/>
    <property type="molecule type" value="Genomic_DNA"/>
</dbReference>
<sequence length="74" mass="8634">MPHLINVLIATLIVTYVIANRVGFVFKITVFTTTSKEPTYLNGFLKRASLEYQLDNSSYRQITRNYNLVLFWTD</sequence>
<proteinExistence type="predicted"/>
<reference evidence="2" key="1">
    <citation type="journal article" date="2019" name="Int. J. Syst. Evol. Microbiol.">
        <title>The Global Catalogue of Microorganisms (GCM) 10K type strain sequencing project: providing services to taxonomists for standard genome sequencing and annotation.</title>
        <authorList>
            <consortium name="The Broad Institute Genomics Platform"/>
            <consortium name="The Broad Institute Genome Sequencing Center for Infectious Disease"/>
            <person name="Wu L."/>
            <person name="Ma J."/>
        </authorList>
    </citation>
    <scope>NUCLEOTIDE SEQUENCE [LARGE SCALE GENOMIC DNA]</scope>
    <source>
        <strain evidence="2">JCM 17630</strain>
    </source>
</reference>
<organism evidence="1 2">
    <name type="scientific">Postechiella marina</name>
    <dbReference type="NCBI Taxonomy" id="943941"/>
    <lineage>
        <taxon>Bacteria</taxon>
        <taxon>Pseudomonadati</taxon>
        <taxon>Bacteroidota</taxon>
        <taxon>Flavobacteriia</taxon>
        <taxon>Flavobacteriales</taxon>
        <taxon>Flavobacteriaceae</taxon>
        <taxon>Postechiella</taxon>
    </lineage>
</organism>
<protein>
    <submittedName>
        <fullName evidence="1">Uncharacterized protein</fullName>
    </submittedName>
</protein>
<name>A0ABP8BYS2_9FLAO</name>
<comment type="caution">
    <text evidence="1">The sequence shown here is derived from an EMBL/GenBank/DDBJ whole genome shotgun (WGS) entry which is preliminary data.</text>
</comment>